<dbReference type="InterPro" id="IPR014044">
    <property type="entry name" value="CAP_dom"/>
</dbReference>
<dbReference type="Gene3D" id="3.40.33.10">
    <property type="entry name" value="CAP"/>
    <property type="match status" value="1"/>
</dbReference>
<feature type="domain" description="SCP" evidence="2">
    <location>
        <begin position="74"/>
        <end position="219"/>
    </location>
</feature>
<evidence type="ECO:0000259" key="2">
    <source>
        <dbReference type="SMART" id="SM00198"/>
    </source>
</evidence>
<dbReference type="AlphaFoldDB" id="A0A481SMK7"/>
<dbReference type="InterPro" id="IPR001283">
    <property type="entry name" value="CRISP-related"/>
</dbReference>
<proteinExistence type="evidence at transcript level"/>
<dbReference type="PRINTS" id="PR00838">
    <property type="entry name" value="V5ALLERGEN"/>
</dbReference>
<keyword evidence="1" id="KW-0732">Signal</keyword>
<reference evidence="3" key="1">
    <citation type="journal article" date="2019" name="Toxins">
        <title>A Recurrent Motif: Diversity and Evolution of ShKT Domain Containing Proteins in the Vampire Snail Cumia reticulata.</title>
        <authorList>
            <person name="Gerdol M."/>
            <person name="Cervelli M."/>
            <person name="Mariottini P."/>
            <person name="Oliverio M."/>
            <person name="Dutertre S."/>
            <person name="Modica M.V."/>
        </authorList>
    </citation>
    <scope>NUCLEOTIDE SEQUENCE</scope>
</reference>
<dbReference type="InterPro" id="IPR002413">
    <property type="entry name" value="V5_allergen-like"/>
</dbReference>
<evidence type="ECO:0000256" key="1">
    <source>
        <dbReference type="SAM" id="SignalP"/>
    </source>
</evidence>
<dbReference type="PANTHER" id="PTHR10334">
    <property type="entry name" value="CYSTEINE-RICH SECRETORY PROTEIN-RELATED"/>
    <property type="match status" value="1"/>
</dbReference>
<dbReference type="PRINTS" id="PR00837">
    <property type="entry name" value="V5TPXLIKE"/>
</dbReference>
<name>A0A481SMK7_9CAEN</name>
<organism evidence="3">
    <name type="scientific">Colubraria reticulata</name>
    <dbReference type="NCBI Taxonomy" id="604273"/>
    <lineage>
        <taxon>Eukaryota</taxon>
        <taxon>Metazoa</taxon>
        <taxon>Spiralia</taxon>
        <taxon>Lophotrochozoa</taxon>
        <taxon>Mollusca</taxon>
        <taxon>Gastropoda</taxon>
        <taxon>Caenogastropoda</taxon>
        <taxon>Neogastropoda</taxon>
        <taxon>Buccinoidea</taxon>
        <taxon>Buccinidae</taxon>
        <taxon>Colubraria</taxon>
    </lineage>
</organism>
<dbReference type="SMART" id="SM00198">
    <property type="entry name" value="SCP"/>
    <property type="match status" value="1"/>
</dbReference>
<dbReference type="SUPFAM" id="SSF55797">
    <property type="entry name" value="PR-1-like"/>
    <property type="match status" value="1"/>
</dbReference>
<dbReference type="Pfam" id="PF00188">
    <property type="entry name" value="CAP"/>
    <property type="match status" value="1"/>
</dbReference>
<feature type="chain" id="PRO_5019835714" evidence="1">
    <location>
        <begin position="18"/>
        <end position="446"/>
    </location>
</feature>
<protein>
    <submittedName>
        <fullName evidence="3">CreCAP-ShK4</fullName>
    </submittedName>
</protein>
<evidence type="ECO:0000313" key="3">
    <source>
        <dbReference type="EMBL" id="QBH70090.1"/>
    </source>
</evidence>
<dbReference type="InterPro" id="IPR035940">
    <property type="entry name" value="CAP_sf"/>
</dbReference>
<dbReference type="EMBL" id="MK387124">
    <property type="protein sequence ID" value="QBH70090.1"/>
    <property type="molecule type" value="mRNA"/>
</dbReference>
<sequence>MALMVLWVFAGVVSVQGGRGSVMGSDRGRMSSRRRRGIQAATVQTCTEQFRSIPGHTMCKQDHSGVWKSGVSSTERNEIVHQHNEARRHVYPSATDLTPLMWNAELAAVAQKWAKQCVFGHDEERSVPSLGMSVGQNMAANHKNWQLAIQGWHDEVDMYNYGPHPDTYLGKDGWKKVGHYTQMVQNTTHLVGCGFAACRKTKYERYYVCNYAAAQSRLGKPYTLGSPCLACPNNCQNGLCNCGSRICLNGGTLNLRTCSCECPSVYKGEHCEELHCPREDPTHCSKSSAGECTKYVNVRNVCPYLCGLCKAEIFTSITGCMYHGQRATLAQCKSYGDKGADKSFCLSQGGSYGCSSCTESRNFREEYCPVQCGLCDPPCGGKVCKNKGQLDLDTCECKCNSISYGDNCEHIKCPVVENDWCKSEPSDFCTRYYNGPELCPYKCGLC</sequence>
<accession>A0A481SMK7</accession>
<feature type="signal peptide" evidence="1">
    <location>
        <begin position="1"/>
        <end position="17"/>
    </location>
</feature>